<dbReference type="PANTHER" id="PTHR38038:SF1">
    <property type="entry name" value="PENICILLIN-BINDING PROTEIN ACTIVATOR LPOA"/>
    <property type="match status" value="1"/>
</dbReference>
<keyword evidence="7" id="KW-0449">Lipoprotein</keyword>
<dbReference type="InterPro" id="IPR007443">
    <property type="entry name" value="LpoA"/>
</dbReference>
<organism evidence="9 10">
    <name type="scientific">Shewanella cyperi</name>
    <dbReference type="NCBI Taxonomy" id="2814292"/>
    <lineage>
        <taxon>Bacteria</taxon>
        <taxon>Pseudomonadati</taxon>
        <taxon>Pseudomonadota</taxon>
        <taxon>Gammaproteobacteria</taxon>
        <taxon>Alteromonadales</taxon>
        <taxon>Shewanellaceae</taxon>
        <taxon>Shewanella</taxon>
    </lineage>
</organism>
<keyword evidence="4" id="KW-0472">Membrane</keyword>
<dbReference type="Pfam" id="PF04348">
    <property type="entry name" value="LppC"/>
    <property type="match status" value="1"/>
</dbReference>
<dbReference type="Gene3D" id="3.40.50.2300">
    <property type="match status" value="2"/>
</dbReference>
<dbReference type="GO" id="GO:0009252">
    <property type="term" value="P:peptidoglycan biosynthetic process"/>
    <property type="evidence" value="ECO:0007669"/>
    <property type="project" value="UniProtKB-KW"/>
</dbReference>
<keyword evidence="10" id="KW-1185">Reference proteome</keyword>
<evidence type="ECO:0000256" key="8">
    <source>
        <dbReference type="SAM" id="SignalP"/>
    </source>
</evidence>
<dbReference type="Proteomes" id="UP000663281">
    <property type="component" value="Chromosome"/>
</dbReference>
<dbReference type="RefSeq" id="WP_207324883.1">
    <property type="nucleotide sequence ID" value="NZ_CP071504.1"/>
</dbReference>
<name>A0A975AKL2_9GAMM</name>
<dbReference type="InterPro" id="IPR028082">
    <property type="entry name" value="Peripla_BP_I"/>
</dbReference>
<reference evidence="9 10" key="1">
    <citation type="submission" date="2021-03" db="EMBL/GenBank/DDBJ databases">
        <title>Novel species identification of genus Shewanella.</title>
        <authorList>
            <person name="Liu G."/>
            <person name="Zhang Q."/>
        </authorList>
    </citation>
    <scope>NUCLEOTIDE SEQUENCE [LARGE SCALE GENOMIC DNA]</scope>
    <source>
        <strain evidence="9 10">FJAT-53726</strain>
    </source>
</reference>
<keyword evidence="6" id="KW-0998">Cell outer membrane</keyword>
<proteinExistence type="predicted"/>
<dbReference type="GO" id="GO:0008360">
    <property type="term" value="P:regulation of cell shape"/>
    <property type="evidence" value="ECO:0007669"/>
    <property type="project" value="UniProtKB-KW"/>
</dbReference>
<keyword evidence="3" id="KW-0573">Peptidoglycan synthesis</keyword>
<dbReference type="GO" id="GO:0031241">
    <property type="term" value="C:periplasmic side of cell outer membrane"/>
    <property type="evidence" value="ECO:0007669"/>
    <property type="project" value="TreeGrafter"/>
</dbReference>
<keyword evidence="2" id="KW-0133">Cell shape</keyword>
<sequence>MLKSQISLQFILVVLLAALMSACGSRPAPAPVDHGPVQVSLAKVEQGSAQYLAQAEQSSGESRIRLRLLAAHALLNEGNEQAAGQLLAKLKANLRTAELLAEHSALSARLLEQQGRYDEALTKLVLPAGVAKWQKANFHQLRAQLFHKTQQPMLEAQELSALGQYLSQEQAIQAHDALWQILAAQSEAQLQQADNSQPQFSGWLQLAYLAKHYAVSPNELVRNLGDWQRANPSHPAAQRLPGDLQKALNTKPYKPQKIAVLLPLSGPAANAANAIRNGIVSSYLAQNDGQVSISFFDSATDPVAALTQAQAEGAEFIIGPLLQSEIEKLLQPGISAGIPQLFLNKAERFSPEKDRFFFSLSPAEEASDAAEHLFKDGIAHPLLLVSNDATGRRMAEAFNHTWQQLTQDRAEVHFYDGGDKMKLTVQQALGVSDSQERIARIKELLGSKIKADFRSRQDIDAIYMISAPQDIALLKPFIDVSFSVFAEPVPMYVSSRARNQDNTAAVPPEFNNLIVSDIPWLMQLGAENREINGLWPDWNNSQKRLFIMGYDAFELVGRLAQMRAFPGFQYQGRGGKLSVGADGVIKRQLSWGKYQRGALRPL</sequence>
<evidence type="ECO:0000256" key="6">
    <source>
        <dbReference type="ARBA" id="ARBA00023237"/>
    </source>
</evidence>
<evidence type="ECO:0000256" key="3">
    <source>
        <dbReference type="ARBA" id="ARBA00022984"/>
    </source>
</evidence>
<dbReference type="CDD" id="cd06339">
    <property type="entry name" value="PBP1_YraM_LppC_lipoprotein-like"/>
    <property type="match status" value="1"/>
</dbReference>
<dbReference type="SUPFAM" id="SSF53822">
    <property type="entry name" value="Periplasmic binding protein-like I"/>
    <property type="match status" value="1"/>
</dbReference>
<dbReference type="AlphaFoldDB" id="A0A975AKL2"/>
<keyword evidence="1 8" id="KW-0732">Signal</keyword>
<feature type="signal peptide" evidence="8">
    <location>
        <begin position="1"/>
        <end position="30"/>
    </location>
</feature>
<dbReference type="PROSITE" id="PS51257">
    <property type="entry name" value="PROKAR_LIPOPROTEIN"/>
    <property type="match status" value="1"/>
</dbReference>
<evidence type="ECO:0000256" key="5">
    <source>
        <dbReference type="ARBA" id="ARBA00023139"/>
    </source>
</evidence>
<dbReference type="GO" id="GO:0030234">
    <property type="term" value="F:enzyme regulator activity"/>
    <property type="evidence" value="ECO:0007669"/>
    <property type="project" value="TreeGrafter"/>
</dbReference>
<evidence type="ECO:0000256" key="1">
    <source>
        <dbReference type="ARBA" id="ARBA00022729"/>
    </source>
</evidence>
<protein>
    <submittedName>
        <fullName evidence="9">Penicillin-binding protein activator</fullName>
    </submittedName>
</protein>
<feature type="chain" id="PRO_5036787461" evidence="8">
    <location>
        <begin position="31"/>
        <end position="602"/>
    </location>
</feature>
<dbReference type="Gene3D" id="1.25.40.10">
    <property type="entry name" value="Tetratricopeptide repeat domain"/>
    <property type="match status" value="1"/>
</dbReference>
<dbReference type="InterPro" id="IPR011990">
    <property type="entry name" value="TPR-like_helical_dom_sf"/>
</dbReference>
<dbReference type="EMBL" id="CP071504">
    <property type="protein sequence ID" value="QSX29851.1"/>
    <property type="molecule type" value="Genomic_DNA"/>
</dbReference>
<accession>A0A975AKL2</accession>
<evidence type="ECO:0000256" key="7">
    <source>
        <dbReference type="ARBA" id="ARBA00023288"/>
    </source>
</evidence>
<keyword evidence="5" id="KW-0564">Palmitate</keyword>
<evidence type="ECO:0000256" key="2">
    <source>
        <dbReference type="ARBA" id="ARBA00022960"/>
    </source>
</evidence>
<evidence type="ECO:0000256" key="4">
    <source>
        <dbReference type="ARBA" id="ARBA00023136"/>
    </source>
</evidence>
<dbReference type="PANTHER" id="PTHR38038">
    <property type="entry name" value="PENICILLIN-BINDING PROTEIN ACTIVATOR LPOA"/>
    <property type="match status" value="1"/>
</dbReference>
<evidence type="ECO:0000313" key="9">
    <source>
        <dbReference type="EMBL" id="QSX29851.1"/>
    </source>
</evidence>
<dbReference type="KEGG" id="scyp:JYB88_16970"/>
<dbReference type="Gene3D" id="1.25.40.650">
    <property type="match status" value="1"/>
</dbReference>
<evidence type="ECO:0000313" key="10">
    <source>
        <dbReference type="Proteomes" id="UP000663281"/>
    </source>
</evidence>
<gene>
    <name evidence="9" type="ORF">JYB88_16970</name>
</gene>